<keyword evidence="3" id="KW-1185">Reference proteome</keyword>
<comment type="caution">
    <text evidence="2">The sequence shown here is derived from an EMBL/GenBank/DDBJ whole genome shotgun (WGS) entry which is preliminary data.</text>
</comment>
<organism evidence="2 3">
    <name type="scientific">Pilimelia terevasa</name>
    <dbReference type="NCBI Taxonomy" id="53372"/>
    <lineage>
        <taxon>Bacteria</taxon>
        <taxon>Bacillati</taxon>
        <taxon>Actinomycetota</taxon>
        <taxon>Actinomycetes</taxon>
        <taxon>Micromonosporales</taxon>
        <taxon>Micromonosporaceae</taxon>
        <taxon>Pilimelia</taxon>
    </lineage>
</organism>
<dbReference type="PANTHER" id="PTHR38847">
    <property type="match status" value="1"/>
</dbReference>
<proteinExistence type="predicted"/>
<feature type="chain" id="PRO_5038787663" description="DUF4360 domain-containing protein" evidence="1">
    <location>
        <begin position="30"/>
        <end position="206"/>
    </location>
</feature>
<reference evidence="2" key="2">
    <citation type="submission" date="2020-09" db="EMBL/GenBank/DDBJ databases">
        <authorList>
            <person name="Sun Q."/>
            <person name="Ohkuma M."/>
        </authorList>
    </citation>
    <scope>NUCLEOTIDE SEQUENCE</scope>
    <source>
        <strain evidence="2">JCM 3091</strain>
    </source>
</reference>
<feature type="signal peptide" evidence="1">
    <location>
        <begin position="1"/>
        <end position="29"/>
    </location>
</feature>
<evidence type="ECO:0008006" key="4">
    <source>
        <dbReference type="Google" id="ProtNLM"/>
    </source>
</evidence>
<dbReference type="PANTHER" id="PTHR38847:SF1">
    <property type="entry name" value="PSEUDOURIDINE SYNTHASE RSUA_RLUA-LIKE DOMAIN-CONTAINING PROTEIN"/>
    <property type="match status" value="1"/>
</dbReference>
<sequence length="206" mass="21841">MRLRTTVTATGVIATLLTGVAAAGASASARPGPGFGIEVQNLHGSGCRKKDTDAVLSNDNMALTIIYSGFVAELGRKAKDARKECRLTLRVKAPKGNRYTVTGIQQRGYADIAQGATGTFTAVYNYPGKNPLYTVTRDFGPTVGAWQDNTPAAAEWSPCDAHKPFKVDTDLIIKGKGDQAAGSSLTIDSTDVDAASTTLRLRWEKC</sequence>
<dbReference type="EMBL" id="BMQC01000003">
    <property type="protein sequence ID" value="GGK20162.1"/>
    <property type="molecule type" value="Genomic_DNA"/>
</dbReference>
<dbReference type="Pfam" id="PF14273">
    <property type="entry name" value="DUF4360"/>
    <property type="match status" value="1"/>
</dbReference>
<reference evidence="2" key="1">
    <citation type="journal article" date="2014" name="Int. J. Syst. Evol. Microbiol.">
        <title>Complete genome sequence of Corynebacterium casei LMG S-19264T (=DSM 44701T), isolated from a smear-ripened cheese.</title>
        <authorList>
            <consortium name="US DOE Joint Genome Institute (JGI-PGF)"/>
            <person name="Walter F."/>
            <person name="Albersmeier A."/>
            <person name="Kalinowski J."/>
            <person name="Ruckert C."/>
        </authorList>
    </citation>
    <scope>NUCLEOTIDE SEQUENCE</scope>
    <source>
        <strain evidence="2">JCM 3091</strain>
    </source>
</reference>
<evidence type="ECO:0000256" key="1">
    <source>
        <dbReference type="SAM" id="SignalP"/>
    </source>
</evidence>
<evidence type="ECO:0000313" key="3">
    <source>
        <dbReference type="Proteomes" id="UP000662200"/>
    </source>
</evidence>
<keyword evidence="1" id="KW-0732">Signal</keyword>
<name>A0A8J3BGS1_9ACTN</name>
<dbReference type="AlphaFoldDB" id="A0A8J3BGS1"/>
<gene>
    <name evidence="2" type="ORF">GCM10010124_10960</name>
</gene>
<protein>
    <recommendedName>
        <fullName evidence="4">DUF4360 domain-containing protein</fullName>
    </recommendedName>
</protein>
<dbReference type="InterPro" id="IPR025649">
    <property type="entry name" value="DUF4360"/>
</dbReference>
<evidence type="ECO:0000313" key="2">
    <source>
        <dbReference type="EMBL" id="GGK20162.1"/>
    </source>
</evidence>
<dbReference type="Proteomes" id="UP000662200">
    <property type="component" value="Unassembled WGS sequence"/>
</dbReference>
<dbReference type="RefSeq" id="WP_189113096.1">
    <property type="nucleotide sequence ID" value="NZ_BMQC01000003.1"/>
</dbReference>
<accession>A0A8J3BGS1</accession>